<gene>
    <name evidence="6" type="ORF">B0T14DRAFT_603035</name>
</gene>
<sequence length="92" mass="10794">MPFVRVYSELYRSGSLGSTLIDTLEDLTGNKKIEPQLAAYILRQFDKTMEESFRGQTRAKMDINFKMDNNDKVHVKRMKVIAFSPERKEDFK</sequence>
<reference evidence="6" key="1">
    <citation type="submission" date="2023-06" db="EMBL/GenBank/DDBJ databases">
        <title>Genome-scale phylogeny and comparative genomics of the fungal order Sordariales.</title>
        <authorList>
            <consortium name="Lawrence Berkeley National Laboratory"/>
            <person name="Hensen N."/>
            <person name="Bonometti L."/>
            <person name="Westerberg I."/>
            <person name="Brannstrom I.O."/>
            <person name="Guillou S."/>
            <person name="Cros-Aarteil S."/>
            <person name="Calhoun S."/>
            <person name="Haridas S."/>
            <person name="Kuo A."/>
            <person name="Mondo S."/>
            <person name="Pangilinan J."/>
            <person name="Riley R."/>
            <person name="Labutti K."/>
            <person name="Andreopoulos B."/>
            <person name="Lipzen A."/>
            <person name="Chen C."/>
            <person name="Yanf M."/>
            <person name="Daum C."/>
            <person name="Ng V."/>
            <person name="Clum A."/>
            <person name="Steindorff A."/>
            <person name="Ohm R."/>
            <person name="Martin F."/>
            <person name="Silar P."/>
            <person name="Natvig D."/>
            <person name="Lalanne C."/>
            <person name="Gautier V."/>
            <person name="Ament-Velasquez S.L."/>
            <person name="Kruys A."/>
            <person name="Hutchinson M.I."/>
            <person name="Powell A.J."/>
            <person name="Barry K."/>
            <person name="Miller A.N."/>
            <person name="Grigoriev I.V."/>
            <person name="Debuchy R."/>
            <person name="Gladieux P."/>
            <person name="Thoren M.H."/>
            <person name="Johannesson H."/>
        </authorList>
    </citation>
    <scope>NUCLEOTIDE SEQUENCE</scope>
    <source>
        <strain evidence="6">CBS 606.72</strain>
    </source>
</reference>
<evidence type="ECO:0000313" key="6">
    <source>
        <dbReference type="EMBL" id="KAK0619158.1"/>
    </source>
</evidence>
<dbReference type="InterPro" id="IPR003194">
    <property type="entry name" value="TFIIA_gsu"/>
</dbReference>
<dbReference type="AlphaFoldDB" id="A0AA39WPF3"/>
<dbReference type="EMBL" id="JAULSU010000004">
    <property type="protein sequence ID" value="KAK0619158.1"/>
    <property type="molecule type" value="Genomic_DNA"/>
</dbReference>
<proteinExistence type="predicted"/>
<dbReference type="Proteomes" id="UP001175000">
    <property type="component" value="Unassembled WGS sequence"/>
</dbReference>
<dbReference type="InterPro" id="IPR009083">
    <property type="entry name" value="TFIIA_a-hlx"/>
</dbReference>
<dbReference type="GO" id="GO:0005672">
    <property type="term" value="C:transcription factor TFIIA complex"/>
    <property type="evidence" value="ECO:0007669"/>
    <property type="project" value="InterPro"/>
</dbReference>
<comment type="caution">
    <text evidence="6">The sequence shown here is derived from an EMBL/GenBank/DDBJ whole genome shotgun (WGS) entry which is preliminary data.</text>
</comment>
<evidence type="ECO:0000256" key="1">
    <source>
        <dbReference type="ARBA" id="ARBA00019928"/>
    </source>
</evidence>
<protein>
    <recommendedName>
        <fullName evidence="1">Transcription initiation factor IIA subunit 2</fullName>
    </recommendedName>
    <alternativeName>
        <fullName evidence="4">General transcription factor IIA subunit 2</fullName>
    </alternativeName>
    <alternativeName>
        <fullName evidence="3">Transcription initiation factor IIA small chain</fullName>
    </alternativeName>
</protein>
<accession>A0AA39WPF3</accession>
<evidence type="ECO:0000256" key="3">
    <source>
        <dbReference type="ARBA" id="ARBA00029848"/>
    </source>
</evidence>
<dbReference type="Gene3D" id="1.10.287.190">
    <property type="entry name" value="Transcription factor IIA gamma subunit, alpha-helical domain"/>
    <property type="match status" value="1"/>
</dbReference>
<dbReference type="PANTHER" id="PTHR10966">
    <property type="entry name" value="TRANSCRIPTION INITIATION FACTOR IIA SUBUNIT 2"/>
    <property type="match status" value="1"/>
</dbReference>
<evidence type="ECO:0000256" key="2">
    <source>
        <dbReference type="ARBA" id="ARBA00024733"/>
    </source>
</evidence>
<evidence type="ECO:0000259" key="5">
    <source>
        <dbReference type="Pfam" id="PF02268"/>
    </source>
</evidence>
<dbReference type="InterPro" id="IPR015872">
    <property type="entry name" value="TFIIA_gsu_N"/>
</dbReference>
<comment type="function">
    <text evidence="2">TFIIA is a component of the transcription machinery of RNA polymerase II and plays an important role in transcriptional activation. TFIIA in a complex with TBP mediates transcriptional activity.</text>
</comment>
<organism evidence="6 7">
    <name type="scientific">Immersiella caudata</name>
    <dbReference type="NCBI Taxonomy" id="314043"/>
    <lineage>
        <taxon>Eukaryota</taxon>
        <taxon>Fungi</taxon>
        <taxon>Dikarya</taxon>
        <taxon>Ascomycota</taxon>
        <taxon>Pezizomycotina</taxon>
        <taxon>Sordariomycetes</taxon>
        <taxon>Sordariomycetidae</taxon>
        <taxon>Sordariales</taxon>
        <taxon>Lasiosphaeriaceae</taxon>
        <taxon>Immersiella</taxon>
    </lineage>
</organism>
<dbReference type="GO" id="GO:0006367">
    <property type="term" value="P:transcription initiation at RNA polymerase II promoter"/>
    <property type="evidence" value="ECO:0007669"/>
    <property type="project" value="InterPro"/>
</dbReference>
<keyword evidence="7" id="KW-1185">Reference proteome</keyword>
<dbReference type="SUPFAM" id="SSF47396">
    <property type="entry name" value="Transcription factor IIA (TFIIA), alpha-helical domain"/>
    <property type="match status" value="1"/>
</dbReference>
<feature type="domain" description="Transcription initiation factor IIA gamma subunit N-terminal" evidence="5">
    <location>
        <begin position="7"/>
        <end position="52"/>
    </location>
</feature>
<dbReference type="Pfam" id="PF02268">
    <property type="entry name" value="TFIIA_gamma_N"/>
    <property type="match status" value="1"/>
</dbReference>
<evidence type="ECO:0000313" key="7">
    <source>
        <dbReference type="Proteomes" id="UP001175000"/>
    </source>
</evidence>
<name>A0AA39WPF3_9PEZI</name>
<evidence type="ECO:0000256" key="4">
    <source>
        <dbReference type="ARBA" id="ARBA00032215"/>
    </source>
</evidence>